<keyword evidence="9" id="KW-1185">Reference proteome</keyword>
<dbReference type="AlphaFoldDB" id="A0A2G8L621"/>
<dbReference type="GO" id="GO:0001664">
    <property type="term" value="F:G protein-coupled receptor binding"/>
    <property type="evidence" value="ECO:0007669"/>
    <property type="project" value="TreeGrafter"/>
</dbReference>
<feature type="binding site" evidence="6">
    <location>
        <begin position="111"/>
        <end position="114"/>
    </location>
    <ligand>
        <name>GTP</name>
        <dbReference type="ChEBI" id="CHEBI:37565"/>
    </ligand>
</feature>
<keyword evidence="1 7" id="KW-0479">Metal-binding</keyword>
<dbReference type="GO" id="GO:0005834">
    <property type="term" value="C:heterotrimeric G-protein complex"/>
    <property type="evidence" value="ECO:0007669"/>
    <property type="project" value="TreeGrafter"/>
</dbReference>
<feature type="binding site" evidence="7">
    <location>
        <position position="23"/>
    </location>
    <ligand>
        <name>Mg(2+)</name>
        <dbReference type="ChEBI" id="CHEBI:18420"/>
    </ligand>
</feature>
<accession>A0A2G8L621</accession>
<dbReference type="PANTHER" id="PTHR10218">
    <property type="entry name" value="GTP-BINDING PROTEIN ALPHA SUBUNIT"/>
    <property type="match status" value="1"/>
</dbReference>
<keyword evidence="3 7" id="KW-0460">Magnesium</keyword>
<dbReference type="Gene3D" id="1.10.400.10">
    <property type="entry name" value="GI Alpha 1, domain 2-like"/>
    <property type="match status" value="1"/>
</dbReference>
<evidence type="ECO:0000256" key="1">
    <source>
        <dbReference type="ARBA" id="ARBA00022723"/>
    </source>
</evidence>
<dbReference type="CDD" id="cd00066">
    <property type="entry name" value="G-alpha"/>
    <property type="match status" value="1"/>
</dbReference>
<evidence type="ECO:0000313" key="9">
    <source>
        <dbReference type="Proteomes" id="UP000230750"/>
    </source>
</evidence>
<sequence length="201" mass="23171">MERILIEKYVPTTEDVLRARVRTTGVLETSFTVGGVPLRIIDVGGQRSERKKWIHCFEHVSAVIFVAALSGYDMTLFEDPEVNRLRESLAVFKPICNNRFFTTISMILFLNKVDLFQQKILLTKRKLRIYFPQYKGPDYDVDSAASFVKHLFENCDERAHLRGSPIFTHFTTATDTKNIQVVFEGVVESIIRSNIRSINLH</sequence>
<dbReference type="GO" id="GO:0005737">
    <property type="term" value="C:cytoplasm"/>
    <property type="evidence" value="ECO:0007669"/>
    <property type="project" value="TreeGrafter"/>
</dbReference>
<gene>
    <name evidence="8" type="ORF">BSL78_07367</name>
</gene>
<dbReference type="GO" id="GO:0005525">
    <property type="term" value="F:GTP binding"/>
    <property type="evidence" value="ECO:0007669"/>
    <property type="project" value="UniProtKB-KW"/>
</dbReference>
<dbReference type="SMART" id="SM00275">
    <property type="entry name" value="G_alpha"/>
    <property type="match status" value="1"/>
</dbReference>
<dbReference type="OrthoDB" id="5817230at2759"/>
<evidence type="ECO:0000256" key="4">
    <source>
        <dbReference type="ARBA" id="ARBA00023134"/>
    </source>
</evidence>
<keyword evidence="5" id="KW-0807">Transducer</keyword>
<keyword evidence="2 6" id="KW-0547">Nucleotide-binding</keyword>
<dbReference type="SUPFAM" id="SSF52540">
    <property type="entry name" value="P-loop containing nucleoside triphosphate hydrolases"/>
    <property type="match status" value="1"/>
</dbReference>
<dbReference type="PROSITE" id="PS51882">
    <property type="entry name" value="G_ALPHA"/>
    <property type="match status" value="1"/>
</dbReference>
<evidence type="ECO:0000313" key="8">
    <source>
        <dbReference type="EMBL" id="PIK55707.1"/>
    </source>
</evidence>
<organism evidence="8 9">
    <name type="scientific">Stichopus japonicus</name>
    <name type="common">Sea cucumber</name>
    <dbReference type="NCBI Taxonomy" id="307972"/>
    <lineage>
        <taxon>Eukaryota</taxon>
        <taxon>Metazoa</taxon>
        <taxon>Echinodermata</taxon>
        <taxon>Eleutherozoa</taxon>
        <taxon>Echinozoa</taxon>
        <taxon>Holothuroidea</taxon>
        <taxon>Aspidochirotacea</taxon>
        <taxon>Aspidochirotida</taxon>
        <taxon>Stichopodidae</taxon>
        <taxon>Apostichopus</taxon>
    </lineage>
</organism>
<evidence type="ECO:0000256" key="3">
    <source>
        <dbReference type="ARBA" id="ARBA00022842"/>
    </source>
</evidence>
<dbReference type="PRINTS" id="PR00318">
    <property type="entry name" value="GPROTEINA"/>
</dbReference>
<evidence type="ECO:0000256" key="6">
    <source>
        <dbReference type="PIRSR" id="PIRSR601019-1"/>
    </source>
</evidence>
<dbReference type="InterPro" id="IPR001019">
    <property type="entry name" value="Gprotein_alpha_su"/>
</dbReference>
<evidence type="ECO:0000256" key="7">
    <source>
        <dbReference type="PIRSR" id="PIRSR601019-2"/>
    </source>
</evidence>
<dbReference type="Gene3D" id="3.40.50.300">
    <property type="entry name" value="P-loop containing nucleotide triphosphate hydrolases"/>
    <property type="match status" value="1"/>
</dbReference>
<dbReference type="STRING" id="307972.A0A2G8L621"/>
<dbReference type="PANTHER" id="PTHR10218:SF231">
    <property type="entry name" value="GUANINE NUCLEOTIDE BINDING PROTEIN (G PROTEIN) ALPHA V1"/>
    <property type="match status" value="1"/>
</dbReference>
<evidence type="ECO:0000256" key="5">
    <source>
        <dbReference type="ARBA" id="ARBA00023224"/>
    </source>
</evidence>
<feature type="binding site" evidence="6">
    <location>
        <begin position="42"/>
        <end position="46"/>
    </location>
    <ligand>
        <name>GTP</name>
        <dbReference type="ChEBI" id="CHEBI:37565"/>
    </ligand>
</feature>
<proteinExistence type="predicted"/>
<dbReference type="InterPro" id="IPR027417">
    <property type="entry name" value="P-loop_NTPase"/>
</dbReference>
<reference evidence="8 9" key="1">
    <citation type="journal article" date="2017" name="PLoS Biol.">
        <title>The sea cucumber genome provides insights into morphological evolution and visceral regeneration.</title>
        <authorList>
            <person name="Zhang X."/>
            <person name="Sun L."/>
            <person name="Yuan J."/>
            <person name="Sun Y."/>
            <person name="Gao Y."/>
            <person name="Zhang L."/>
            <person name="Li S."/>
            <person name="Dai H."/>
            <person name="Hamel J.F."/>
            <person name="Liu C."/>
            <person name="Yu Y."/>
            <person name="Liu S."/>
            <person name="Lin W."/>
            <person name="Guo K."/>
            <person name="Jin S."/>
            <person name="Xu P."/>
            <person name="Storey K.B."/>
            <person name="Huan P."/>
            <person name="Zhang T."/>
            <person name="Zhou Y."/>
            <person name="Zhang J."/>
            <person name="Lin C."/>
            <person name="Li X."/>
            <person name="Xing L."/>
            <person name="Huo D."/>
            <person name="Sun M."/>
            <person name="Wang L."/>
            <person name="Mercier A."/>
            <person name="Li F."/>
            <person name="Yang H."/>
            <person name="Xiang J."/>
        </authorList>
    </citation>
    <scope>NUCLEOTIDE SEQUENCE [LARGE SCALE GENOMIC DNA]</scope>
    <source>
        <strain evidence="8">Shaxun</strain>
        <tissue evidence="8">Muscle</tissue>
    </source>
</reference>
<dbReference type="GO" id="GO:0003924">
    <property type="term" value="F:GTPase activity"/>
    <property type="evidence" value="ECO:0007669"/>
    <property type="project" value="InterPro"/>
</dbReference>
<dbReference type="InterPro" id="IPR011025">
    <property type="entry name" value="GproteinA_insert"/>
</dbReference>
<dbReference type="GO" id="GO:0007188">
    <property type="term" value="P:adenylate cyclase-modulating G protein-coupled receptor signaling pathway"/>
    <property type="evidence" value="ECO:0007669"/>
    <property type="project" value="TreeGrafter"/>
</dbReference>
<dbReference type="GO" id="GO:0031683">
    <property type="term" value="F:G-protein beta/gamma-subunit complex binding"/>
    <property type="evidence" value="ECO:0007669"/>
    <property type="project" value="InterPro"/>
</dbReference>
<name>A0A2G8L621_STIJA</name>
<feature type="binding site" evidence="6">
    <location>
        <position position="173"/>
    </location>
    <ligand>
        <name>GTP</name>
        <dbReference type="ChEBI" id="CHEBI:37565"/>
    </ligand>
</feature>
<protein>
    <submittedName>
        <fullName evidence="8">Putative guanine nucleotide-binding protein G(O) subunit alpha</fullName>
    </submittedName>
</protein>
<dbReference type="GO" id="GO:0046872">
    <property type="term" value="F:metal ion binding"/>
    <property type="evidence" value="ECO:0007669"/>
    <property type="project" value="UniProtKB-KW"/>
</dbReference>
<dbReference type="Proteomes" id="UP000230750">
    <property type="component" value="Unassembled WGS sequence"/>
</dbReference>
<dbReference type="EMBL" id="MRZV01000203">
    <property type="protein sequence ID" value="PIK55707.1"/>
    <property type="molecule type" value="Genomic_DNA"/>
</dbReference>
<dbReference type="FunFam" id="3.40.50.300:FF:000563">
    <property type="entry name" value="Guanine nucleotide-binding protein alpha subunit"/>
    <property type="match status" value="1"/>
</dbReference>
<comment type="caution">
    <text evidence="8">The sequence shown here is derived from an EMBL/GenBank/DDBJ whole genome shotgun (WGS) entry which is preliminary data.</text>
</comment>
<dbReference type="Pfam" id="PF00503">
    <property type="entry name" value="G-alpha"/>
    <property type="match status" value="1"/>
</dbReference>
<evidence type="ECO:0000256" key="2">
    <source>
        <dbReference type="ARBA" id="ARBA00022741"/>
    </source>
</evidence>
<keyword evidence="4 6" id="KW-0342">GTP-binding</keyword>
<feature type="binding site" evidence="6">
    <location>
        <begin position="17"/>
        <end position="23"/>
    </location>
    <ligand>
        <name>GTP</name>
        <dbReference type="ChEBI" id="CHEBI:37565"/>
    </ligand>
</feature>